<protein>
    <submittedName>
        <fullName evidence="2">Uncharacterized protein</fullName>
    </submittedName>
</protein>
<sequence>MNVQFNNPGPDTQLIVGTVNTLKILVSGITGTSVSWSVIPVASLAGAKTGTATVQGGQASFSFGIKSRPGTDSQFMVLVSVWDTEAPDAGHCTALYRCARPRMQYSISRTYGETADPQVSPFDPNDPDPDQVMMVTLWLSDADEGTPLNNNKVTWRGHPANPTYVLTADNKDPQLDPADVTGNTFLTYTDPTGRAALKFANTAPSIVLMSATWGGVTTRAFPLTFSALGTPWIDAGVQVPEITDPVNLDDYDDAGVPITINADATLTWMQNGAQIYVGCWLNGIMTDAYKLKVGDTIKIPKRYFMSLEATEKTPNVVAYTVVPAVSANGEDSNYLPVNVLGTVPPAAPQRPSGALKGLPPYLPGKPATVTPDIIAGGLQVFVPQSYTAFQPGDTVVMSLYLNGLFPQTGNPRIVTLSSPEYAIPVDEQWGDFSFVFSENQLSGFDGANATLVAQYEVRRSGVSIWSDTLTVALATAAP</sequence>
<evidence type="ECO:0000313" key="3">
    <source>
        <dbReference type="Proteomes" id="UP000091897"/>
    </source>
</evidence>
<dbReference type="EMBL" id="CP016170">
    <property type="protein sequence ID" value="ANN65772.1"/>
    <property type="molecule type" value="Genomic_DNA"/>
</dbReference>
<accession>A0A193FDB0</accession>
<dbReference type="STRING" id="463025.BAU08_05185"/>
<dbReference type="AlphaFoldDB" id="A0A193FDB0"/>
<name>A0A193FDB0_9BORD</name>
<dbReference type="Proteomes" id="UP000092213">
    <property type="component" value="Chromosome"/>
</dbReference>
<evidence type="ECO:0000313" key="1">
    <source>
        <dbReference type="EMBL" id="ANN65772.1"/>
    </source>
</evidence>
<evidence type="ECO:0000313" key="2">
    <source>
        <dbReference type="EMBL" id="ANN70802.1"/>
    </source>
</evidence>
<gene>
    <name evidence="1" type="ORF">BAU06_05215</name>
    <name evidence="2" type="ORF">BAU08_05185</name>
</gene>
<dbReference type="KEGG" id="bbro:BAU06_05215"/>
<evidence type="ECO:0000313" key="4">
    <source>
        <dbReference type="Proteomes" id="UP000092213"/>
    </source>
</evidence>
<dbReference type="EMBL" id="CP016171">
    <property type="protein sequence ID" value="ANN70802.1"/>
    <property type="molecule type" value="Genomic_DNA"/>
</dbReference>
<reference evidence="3 4" key="1">
    <citation type="submission" date="2016-06" db="EMBL/GenBank/DDBJ databases">
        <title>Complete genome sequences of Bordetella bronchialis and Bordetella flabilis.</title>
        <authorList>
            <person name="LiPuma J.J."/>
            <person name="Spilker T."/>
        </authorList>
    </citation>
    <scope>NUCLEOTIDE SEQUENCE [LARGE SCALE GENOMIC DNA]</scope>
    <source>
        <strain evidence="2 4">AU17976</strain>
        <strain evidence="1 3">AU3182</strain>
    </source>
</reference>
<dbReference type="Proteomes" id="UP000091897">
    <property type="component" value="Chromosome"/>
</dbReference>
<dbReference type="OrthoDB" id="8624757at2"/>
<keyword evidence="3" id="KW-1185">Reference proteome</keyword>
<dbReference type="RefSeq" id="WP_066345184.1">
    <property type="nucleotide sequence ID" value="NZ_CBCSFJ010000008.1"/>
</dbReference>
<organism evidence="2 4">
    <name type="scientific">Bordetella bronchialis</name>
    <dbReference type="NCBI Taxonomy" id="463025"/>
    <lineage>
        <taxon>Bacteria</taxon>
        <taxon>Pseudomonadati</taxon>
        <taxon>Pseudomonadota</taxon>
        <taxon>Betaproteobacteria</taxon>
        <taxon>Burkholderiales</taxon>
        <taxon>Alcaligenaceae</taxon>
        <taxon>Bordetella</taxon>
    </lineage>
</organism>
<proteinExistence type="predicted"/>